<dbReference type="KEGG" id="glz:GLAREA_07282"/>
<dbReference type="RefSeq" id="XP_008079421.1">
    <property type="nucleotide sequence ID" value="XM_008081230.1"/>
</dbReference>
<keyword evidence="2" id="KW-1185">Reference proteome</keyword>
<proteinExistence type="predicted"/>
<reference evidence="1 2" key="1">
    <citation type="journal article" date="2013" name="BMC Genomics">
        <title>Genomics-driven discovery of the pneumocandin biosynthetic gene cluster in the fungus Glarea lozoyensis.</title>
        <authorList>
            <person name="Chen L."/>
            <person name="Yue Q."/>
            <person name="Zhang X."/>
            <person name="Xiang M."/>
            <person name="Wang C."/>
            <person name="Li S."/>
            <person name="Che Y."/>
            <person name="Ortiz-Lopez F.J."/>
            <person name="Bills G.F."/>
            <person name="Liu X."/>
            <person name="An Z."/>
        </authorList>
    </citation>
    <scope>NUCLEOTIDE SEQUENCE [LARGE SCALE GENOMIC DNA]</scope>
    <source>
        <strain evidence="2">ATCC 20868 / MF5171</strain>
    </source>
</reference>
<accession>S3DAZ4</accession>
<name>S3DAZ4_GLAL2</name>
<dbReference type="EMBL" id="KE145357">
    <property type="protein sequence ID" value="EPE34269.1"/>
    <property type="molecule type" value="Genomic_DNA"/>
</dbReference>
<dbReference type="OMA" id="HIMRPVE"/>
<evidence type="ECO:0000313" key="2">
    <source>
        <dbReference type="Proteomes" id="UP000016922"/>
    </source>
</evidence>
<sequence length="210" mass="24069">MKELGIRRKAFQDTGNAVHSSALQEVEQEKEVAFEVETIREVQKQEHYSPLTFRGLHRDIAVFINTGRLTADSAGYEQWFMALRHTTLGQKHGIRSEAMTSKLYVSAEFARTLSFPLARLADNFQGTSKEAEHLFPLICDAKRPTTHLLTYAASVTRKMLHFNKLDYFAVPNLPPGWEAPTWLTVELGFFAGRLYFEYNEYNNINQYLGS</sequence>
<dbReference type="STRING" id="1116229.S3DAZ4"/>
<gene>
    <name evidence="1" type="ORF">GLAREA_07282</name>
</gene>
<evidence type="ECO:0000313" key="1">
    <source>
        <dbReference type="EMBL" id="EPE34269.1"/>
    </source>
</evidence>
<dbReference type="HOGENOM" id="CLU_1310247_0_0_1"/>
<dbReference type="eggNOG" id="ENOG502QUFK">
    <property type="taxonomic scope" value="Eukaryota"/>
</dbReference>
<dbReference type="GeneID" id="19466335"/>
<protein>
    <submittedName>
        <fullName evidence="1">Uncharacterized protein</fullName>
    </submittedName>
</protein>
<organism evidence="1 2">
    <name type="scientific">Glarea lozoyensis (strain ATCC 20868 / MF5171)</name>
    <dbReference type="NCBI Taxonomy" id="1116229"/>
    <lineage>
        <taxon>Eukaryota</taxon>
        <taxon>Fungi</taxon>
        <taxon>Dikarya</taxon>
        <taxon>Ascomycota</taxon>
        <taxon>Pezizomycotina</taxon>
        <taxon>Leotiomycetes</taxon>
        <taxon>Helotiales</taxon>
        <taxon>Helotiaceae</taxon>
        <taxon>Glarea</taxon>
    </lineage>
</organism>
<dbReference type="OrthoDB" id="3182339at2759"/>
<dbReference type="Proteomes" id="UP000016922">
    <property type="component" value="Unassembled WGS sequence"/>
</dbReference>
<dbReference type="AlphaFoldDB" id="S3DAZ4"/>